<protein>
    <recommendedName>
        <fullName evidence="8">NACHT domain-containing protein</fullName>
    </recommendedName>
</protein>
<keyword evidence="3" id="KW-0812">Transmembrane</keyword>
<evidence type="ECO:0000259" key="5">
    <source>
        <dbReference type="Pfam" id="PF25053"/>
    </source>
</evidence>
<dbReference type="SUPFAM" id="SSF52540">
    <property type="entry name" value="P-loop containing nucleoside triphosphate hydrolases"/>
    <property type="match status" value="1"/>
</dbReference>
<dbReference type="InterPro" id="IPR056884">
    <property type="entry name" value="NPHP3-like_N"/>
</dbReference>
<dbReference type="Proteomes" id="UP001172159">
    <property type="component" value="Unassembled WGS sequence"/>
</dbReference>
<keyword evidence="1" id="KW-0677">Repeat</keyword>
<dbReference type="PANTHER" id="PTHR10039:SF5">
    <property type="entry name" value="NACHT DOMAIN-CONTAINING PROTEIN"/>
    <property type="match status" value="1"/>
</dbReference>
<evidence type="ECO:0000313" key="7">
    <source>
        <dbReference type="Proteomes" id="UP001172159"/>
    </source>
</evidence>
<evidence type="ECO:0000256" key="1">
    <source>
        <dbReference type="ARBA" id="ARBA00022737"/>
    </source>
</evidence>
<evidence type="ECO:0000313" key="6">
    <source>
        <dbReference type="EMBL" id="KAK0701376.1"/>
    </source>
</evidence>
<dbReference type="InterPro" id="IPR027417">
    <property type="entry name" value="P-loop_NTPase"/>
</dbReference>
<reference evidence="6" key="1">
    <citation type="submission" date="2023-06" db="EMBL/GenBank/DDBJ databases">
        <title>Genome-scale phylogeny and comparative genomics of the fungal order Sordariales.</title>
        <authorList>
            <consortium name="Lawrence Berkeley National Laboratory"/>
            <person name="Hensen N."/>
            <person name="Bonometti L."/>
            <person name="Westerberg I."/>
            <person name="Brannstrom I.O."/>
            <person name="Guillou S."/>
            <person name="Cros-Aarteil S."/>
            <person name="Calhoun S."/>
            <person name="Haridas S."/>
            <person name="Kuo A."/>
            <person name="Mondo S."/>
            <person name="Pangilinan J."/>
            <person name="Riley R."/>
            <person name="Labutti K."/>
            <person name="Andreopoulos B."/>
            <person name="Lipzen A."/>
            <person name="Chen C."/>
            <person name="Yanf M."/>
            <person name="Daum C."/>
            <person name="Ng V."/>
            <person name="Clum A."/>
            <person name="Steindorff A."/>
            <person name="Ohm R."/>
            <person name="Martin F."/>
            <person name="Silar P."/>
            <person name="Natvig D."/>
            <person name="Lalanne C."/>
            <person name="Gautier V."/>
            <person name="Ament-Velasquez S.L."/>
            <person name="Kruys A."/>
            <person name="Hutchinson M.I."/>
            <person name="Powell A.J."/>
            <person name="Barry K."/>
            <person name="Miller A.N."/>
            <person name="Grigoriev I.V."/>
            <person name="Debuchy R."/>
            <person name="Gladieux P."/>
            <person name="Thoren M.H."/>
            <person name="Johannesson H."/>
        </authorList>
    </citation>
    <scope>NUCLEOTIDE SEQUENCE</scope>
    <source>
        <strain evidence="6">CBS 540.89</strain>
    </source>
</reference>
<feature type="domain" description="Nephrocystin 3-like N-terminal" evidence="4">
    <location>
        <begin position="276"/>
        <end position="451"/>
    </location>
</feature>
<gene>
    <name evidence="6" type="ORF">B0T21DRAFT_379068</name>
</gene>
<dbReference type="Pfam" id="PF25053">
    <property type="entry name" value="DUF7791"/>
    <property type="match status" value="1"/>
</dbReference>
<proteinExistence type="predicted"/>
<evidence type="ECO:0000256" key="3">
    <source>
        <dbReference type="SAM" id="Phobius"/>
    </source>
</evidence>
<evidence type="ECO:0000256" key="2">
    <source>
        <dbReference type="SAM" id="MobiDB-lite"/>
    </source>
</evidence>
<accession>A0AA40DHB3</accession>
<dbReference type="PANTHER" id="PTHR10039">
    <property type="entry name" value="AMELOGENIN"/>
    <property type="match status" value="1"/>
</dbReference>
<feature type="compositionally biased region" description="Low complexity" evidence="2">
    <location>
        <begin position="1096"/>
        <end position="1114"/>
    </location>
</feature>
<evidence type="ECO:0008006" key="8">
    <source>
        <dbReference type="Google" id="ProtNLM"/>
    </source>
</evidence>
<feature type="region of interest" description="Disordered" evidence="2">
    <location>
        <begin position="1094"/>
        <end position="1117"/>
    </location>
</feature>
<dbReference type="EMBL" id="JAUKTV010000029">
    <property type="protein sequence ID" value="KAK0701376.1"/>
    <property type="molecule type" value="Genomic_DNA"/>
</dbReference>
<feature type="domain" description="DUF7791" evidence="5">
    <location>
        <begin position="553"/>
        <end position="690"/>
    </location>
</feature>
<organism evidence="6 7">
    <name type="scientific">Apiosordaria backusii</name>
    <dbReference type="NCBI Taxonomy" id="314023"/>
    <lineage>
        <taxon>Eukaryota</taxon>
        <taxon>Fungi</taxon>
        <taxon>Dikarya</taxon>
        <taxon>Ascomycota</taxon>
        <taxon>Pezizomycotina</taxon>
        <taxon>Sordariomycetes</taxon>
        <taxon>Sordariomycetidae</taxon>
        <taxon>Sordariales</taxon>
        <taxon>Lasiosphaeriaceae</taxon>
        <taxon>Apiosordaria</taxon>
    </lineage>
</organism>
<sequence length="1147" mass="130940">MDPVTSIGLVSAILSFVTFGSKLIKGGVEIHREGNLSENATLEDVITRMDSFHSRLVLKGLPKDQVLSDDEKDLRDLAEDCHHISTDLLRLLKNMKRPDSKGLQAARGTVAASWRSVIHGKDRAELEGRLDRCYGRLTTILVWSTKFSVDNIATSAQGNSIKLDRIQTSIDELKHVQQESAASSLAAPLDGQMRKMVDLQEGIMRQIHHIHYSRVLQALQYSGMNYRRDGLSQRAAEIDGRQKDFGGPFRWMCEDEVDDVASDSERERAMKHDARRKFANWLSSEGGIFHVAGKFGLGKSTLMQLLFHHASTQAELEKWAGFRNLVKVNYYFSTVIGGAQQQLTGLSKTLLHDILRCCPDLAPVLLPKAWDEVQNLPQEAVVPEIDGATALQALNQVFHDAQLGSKCFCLFIDGLDEYQDPDGCDQADLVDMLYKWAPAGQSNVKLCVASREETAFFNKFAPELTIRLHDLTRYDMERFVEERLQKVQDVDLKKRLIQEIPQKAEGVFLWTKLVVGEIREDLAMGDGTHLDLNTLDRFPAGLRPLLDRTVAAIPERYRRNAYLVFAILPVMERHMIPCSAIALSFIHDYCKDPKFAYTMAPSKWETRRVAEENHILDANDERVDRVSVQLRTWCKGLVEVLLVHVSASARKTWGKTAGIGYGSIMQLHQVYFSHRTISEYFQEAIVQEALLKSGVTWETVVDAISQILLAEFCHSGPFSHLTYGGWMRELLFLRRKYSLDTPPFAFLERLQYVMNRRKVAMRFVLPEQELERRLELNPEEEQDPRQVRGVVLVGKKEIGTVAMGEVSNMPWWDGRVTLWGPFFTAIKWRKFEYPRWKVNTDHDPNPDIIKIAATLYLAFDVSHTDYPTSNWRDVEGNIAVVHRHCDFVREVLIKYQTHLNTKTSFALGRYARRARTFKHPGRTDLVDSGECLTIWQHYIVLRFRRELGRRDISPFPEYRSYQSAEQADIRQRQSYVSLAFSRTLETFLQLGADPRLLITLRTRERSLPEESEQENQFLFFEFGDEENRTTWGCFASEEWQPGLEEFCLDKRPISLRDWIARSEDLPNKDALLAQIDQRLAEYGKGLVAGRDMTLEAAPSTTRTSPEATTSTTETPELHGKALPSIPLGYLISFLLGVLLSAMVSVFL</sequence>
<comment type="caution">
    <text evidence="6">The sequence shown here is derived from an EMBL/GenBank/DDBJ whole genome shotgun (WGS) entry which is preliminary data.</text>
</comment>
<keyword evidence="7" id="KW-1185">Reference proteome</keyword>
<feature type="transmembrane region" description="Helical" evidence="3">
    <location>
        <begin position="1127"/>
        <end position="1146"/>
    </location>
</feature>
<keyword evidence="3" id="KW-1133">Transmembrane helix</keyword>
<evidence type="ECO:0000259" key="4">
    <source>
        <dbReference type="Pfam" id="PF24883"/>
    </source>
</evidence>
<dbReference type="Pfam" id="PF24883">
    <property type="entry name" value="NPHP3_N"/>
    <property type="match status" value="1"/>
</dbReference>
<keyword evidence="3" id="KW-0472">Membrane</keyword>
<name>A0AA40DHB3_9PEZI</name>
<dbReference type="InterPro" id="IPR056693">
    <property type="entry name" value="DUF7791"/>
</dbReference>
<dbReference type="AlphaFoldDB" id="A0AA40DHB3"/>